<reference evidence="1" key="1">
    <citation type="submission" date="2023-04" db="EMBL/GenBank/DDBJ databases">
        <title>A chromosome-level genome assembly of the parasitoid wasp Eretmocerus hayati.</title>
        <authorList>
            <person name="Zhong Y."/>
            <person name="Liu S."/>
            <person name="Liu Y."/>
        </authorList>
    </citation>
    <scope>NUCLEOTIDE SEQUENCE</scope>
    <source>
        <strain evidence="1">ZJU_SS_LIU_2023</strain>
    </source>
</reference>
<protein>
    <submittedName>
        <fullName evidence="1">Uncharacterized protein</fullName>
    </submittedName>
</protein>
<gene>
    <name evidence="1" type="ORF">QAD02_018489</name>
</gene>
<accession>A0ACC2PGU1</accession>
<evidence type="ECO:0000313" key="2">
    <source>
        <dbReference type="Proteomes" id="UP001239111"/>
    </source>
</evidence>
<dbReference type="Proteomes" id="UP001239111">
    <property type="component" value="Chromosome 1"/>
</dbReference>
<evidence type="ECO:0000313" key="1">
    <source>
        <dbReference type="EMBL" id="KAJ8682697.1"/>
    </source>
</evidence>
<keyword evidence="2" id="KW-1185">Reference proteome</keyword>
<comment type="caution">
    <text evidence="1">The sequence shown here is derived from an EMBL/GenBank/DDBJ whole genome shotgun (WGS) entry which is preliminary data.</text>
</comment>
<name>A0ACC2PGU1_9HYME</name>
<sequence length="394" mass="44834">MAGSENENKQLPKFDPPIKSRFLPGETDARRVRDDLRNYKKHRLRCANAKPKVDNKAPPFEIDTYYNPDKLHRGGKTALDNYMRNLKIARKLNFVARDGSTIDCWNFVDKHLKSDVLKLKKENERVERANEKLYKKVHSLPISELSPQVMAKQWKILKATIIERSRFPWFKDLPKYPSISKFATITSDQETSPRTRCFFDLEFARSKLPLGRLVFELYSDFAPLTCANFEAFCKGYNGLSYRGSPLHSIVSGYWCRGGDVSKFNGSGGASIYSNDNGDNDKNGKSLNVLSTTEENLTLQHSCPGVLSTYEDVESKNPSRFDSKFNLSFRPLHTMDGKKLVFGKLINGSQTLCKIEAYGTKFGKPLQNIVVSNCGILERRRTKTCEGRKAKLARS</sequence>
<dbReference type="EMBL" id="CM056741">
    <property type="protein sequence ID" value="KAJ8682697.1"/>
    <property type="molecule type" value="Genomic_DNA"/>
</dbReference>
<proteinExistence type="predicted"/>
<organism evidence="1 2">
    <name type="scientific">Eretmocerus hayati</name>
    <dbReference type="NCBI Taxonomy" id="131215"/>
    <lineage>
        <taxon>Eukaryota</taxon>
        <taxon>Metazoa</taxon>
        <taxon>Ecdysozoa</taxon>
        <taxon>Arthropoda</taxon>
        <taxon>Hexapoda</taxon>
        <taxon>Insecta</taxon>
        <taxon>Pterygota</taxon>
        <taxon>Neoptera</taxon>
        <taxon>Endopterygota</taxon>
        <taxon>Hymenoptera</taxon>
        <taxon>Apocrita</taxon>
        <taxon>Proctotrupomorpha</taxon>
        <taxon>Chalcidoidea</taxon>
        <taxon>Aphelinidae</taxon>
        <taxon>Aphelininae</taxon>
        <taxon>Eretmocerus</taxon>
    </lineage>
</organism>